<evidence type="ECO:0000256" key="4">
    <source>
        <dbReference type="ARBA" id="ARBA00022670"/>
    </source>
</evidence>
<keyword evidence="16" id="KW-1185">Reference proteome</keyword>
<comment type="subcellular location">
    <subcellularLocation>
        <location evidence="2">Nucleus</location>
    </subcellularLocation>
</comment>
<evidence type="ECO:0000256" key="12">
    <source>
        <dbReference type="PROSITE-ProRule" id="PRU00331"/>
    </source>
</evidence>
<evidence type="ECO:0000256" key="9">
    <source>
        <dbReference type="ARBA" id="ARBA00023163"/>
    </source>
</evidence>
<dbReference type="GO" id="GO:0016579">
    <property type="term" value="P:protein deubiquitination"/>
    <property type="evidence" value="ECO:0007669"/>
    <property type="project" value="InterPro"/>
</dbReference>
<dbReference type="Gene3D" id="1.10.287.10">
    <property type="entry name" value="S15/NS1, RNA-binding"/>
    <property type="match status" value="1"/>
</dbReference>
<dbReference type="GO" id="GO:0005634">
    <property type="term" value="C:nucleus"/>
    <property type="evidence" value="ECO:0007669"/>
    <property type="project" value="UniProtKB-SubCell"/>
</dbReference>
<evidence type="ECO:0000256" key="2">
    <source>
        <dbReference type="ARBA" id="ARBA00004123"/>
    </source>
</evidence>
<keyword evidence="9" id="KW-0804">Transcription</keyword>
<feature type="domain" description="Josephin" evidence="14">
    <location>
        <begin position="1"/>
        <end position="180"/>
    </location>
</feature>
<dbReference type="Pfam" id="PF02099">
    <property type="entry name" value="Josephin"/>
    <property type="match status" value="1"/>
</dbReference>
<dbReference type="Gene3D" id="3.90.70.40">
    <property type="match status" value="1"/>
</dbReference>
<dbReference type="GO" id="GO:0006508">
    <property type="term" value="P:proteolysis"/>
    <property type="evidence" value="ECO:0007669"/>
    <property type="project" value="UniProtKB-KW"/>
</dbReference>
<evidence type="ECO:0000313" key="15">
    <source>
        <dbReference type="EMBL" id="CAI8011122.1"/>
    </source>
</evidence>
<dbReference type="EC" id="3.4.19.12" evidence="3"/>
<evidence type="ECO:0000256" key="6">
    <source>
        <dbReference type="ARBA" id="ARBA00022801"/>
    </source>
</evidence>
<evidence type="ECO:0000256" key="1">
    <source>
        <dbReference type="ARBA" id="ARBA00000707"/>
    </source>
</evidence>
<feature type="compositionally biased region" description="Low complexity" evidence="13">
    <location>
        <begin position="192"/>
        <end position="202"/>
    </location>
</feature>
<evidence type="ECO:0000259" key="14">
    <source>
        <dbReference type="PROSITE" id="PS50957"/>
    </source>
</evidence>
<comment type="caution">
    <text evidence="15">The sequence shown here is derived from an EMBL/GenBank/DDBJ whole genome shotgun (WGS) entry which is preliminary data.</text>
</comment>
<keyword evidence="10" id="KW-0539">Nucleus</keyword>
<feature type="compositionally biased region" description="Polar residues" evidence="13">
    <location>
        <begin position="225"/>
        <end position="234"/>
    </location>
</feature>
<keyword evidence="7" id="KW-0788">Thiol protease</keyword>
<keyword evidence="8" id="KW-0805">Transcription regulation</keyword>
<dbReference type="EMBL" id="CASHTH010001082">
    <property type="protein sequence ID" value="CAI8011122.1"/>
    <property type="molecule type" value="Genomic_DNA"/>
</dbReference>
<dbReference type="FunFam" id="3.90.70.40:FF:000005">
    <property type="entry name" value="Ataxin 3"/>
    <property type="match status" value="1"/>
</dbReference>
<protein>
    <recommendedName>
        <fullName evidence="3">ubiquitinyl hydrolase 1</fullName>
        <ecNumber evidence="3">3.4.19.12</ecNumber>
    </recommendedName>
</protein>
<feature type="compositionally biased region" description="Basic and acidic residues" evidence="13">
    <location>
        <begin position="283"/>
        <end position="299"/>
    </location>
</feature>
<evidence type="ECO:0000256" key="5">
    <source>
        <dbReference type="ARBA" id="ARBA00022786"/>
    </source>
</evidence>
<keyword evidence="6 12" id="KW-0378">Hydrolase</keyword>
<evidence type="ECO:0000313" key="16">
    <source>
        <dbReference type="Proteomes" id="UP001174909"/>
    </source>
</evidence>
<dbReference type="PRINTS" id="PR01233">
    <property type="entry name" value="JOSEPHIN"/>
</dbReference>
<feature type="compositionally biased region" description="Acidic residues" evidence="13">
    <location>
        <begin position="300"/>
        <end position="309"/>
    </location>
</feature>
<evidence type="ECO:0000256" key="3">
    <source>
        <dbReference type="ARBA" id="ARBA00012759"/>
    </source>
</evidence>
<dbReference type="Proteomes" id="UP001174909">
    <property type="component" value="Unassembled WGS sequence"/>
</dbReference>
<dbReference type="GO" id="GO:0004843">
    <property type="term" value="F:cysteine-type deubiquitinase activity"/>
    <property type="evidence" value="ECO:0007669"/>
    <property type="project" value="UniProtKB-EC"/>
</dbReference>
<proteinExistence type="predicted"/>
<evidence type="ECO:0000256" key="8">
    <source>
        <dbReference type="ARBA" id="ARBA00023015"/>
    </source>
</evidence>
<feature type="compositionally biased region" description="Basic and acidic residues" evidence="13">
    <location>
        <begin position="363"/>
        <end position="373"/>
    </location>
</feature>
<feature type="active site" evidence="11 12">
    <location>
        <position position="134"/>
    </location>
</feature>
<gene>
    <name evidence="15" type="ORF">GBAR_LOCUS7237</name>
</gene>
<keyword evidence="5" id="KW-0833">Ubl conjugation pathway</keyword>
<evidence type="ECO:0000256" key="11">
    <source>
        <dbReference type="PIRSR" id="PIRSR633865-1"/>
    </source>
</evidence>
<keyword evidence="4" id="KW-0645">Protease</keyword>
<name>A0AA35RHJ1_GEOBA</name>
<organism evidence="15 16">
    <name type="scientific">Geodia barretti</name>
    <name type="common">Barrett's horny sponge</name>
    <dbReference type="NCBI Taxonomy" id="519541"/>
    <lineage>
        <taxon>Eukaryota</taxon>
        <taxon>Metazoa</taxon>
        <taxon>Porifera</taxon>
        <taxon>Demospongiae</taxon>
        <taxon>Heteroscleromorpha</taxon>
        <taxon>Tetractinellida</taxon>
        <taxon>Astrophorina</taxon>
        <taxon>Geodiidae</taxon>
        <taxon>Geodia</taxon>
    </lineage>
</organism>
<feature type="active site" description="Nucleophile" evidence="11">
    <location>
        <position position="14"/>
    </location>
</feature>
<feature type="region of interest" description="Disordered" evidence="13">
    <location>
        <begin position="330"/>
        <end position="382"/>
    </location>
</feature>
<feature type="region of interest" description="Disordered" evidence="13">
    <location>
        <begin position="181"/>
        <end position="252"/>
    </location>
</feature>
<evidence type="ECO:0000256" key="10">
    <source>
        <dbReference type="ARBA" id="ARBA00023242"/>
    </source>
</evidence>
<dbReference type="AlphaFoldDB" id="A0AA35RHJ1"/>
<evidence type="ECO:0000256" key="13">
    <source>
        <dbReference type="SAM" id="MobiDB-lite"/>
    </source>
</evidence>
<comment type="catalytic activity">
    <reaction evidence="1">
        <text>Thiol-dependent hydrolysis of ester, thioester, amide, peptide and isopeptide bonds formed by the C-terminal Gly of ubiquitin (a 76-residue protein attached to proteins as an intracellular targeting signal).</text>
        <dbReference type="EC" id="3.4.19.12"/>
    </reaction>
</comment>
<feature type="active site" description="Proton acceptor" evidence="11">
    <location>
        <position position="119"/>
    </location>
</feature>
<dbReference type="PANTHER" id="PTHR14159:SF0">
    <property type="entry name" value="ATAXIN-3-RELATED"/>
    <property type="match status" value="1"/>
</dbReference>
<feature type="region of interest" description="Disordered" evidence="13">
    <location>
        <begin position="283"/>
        <end position="309"/>
    </location>
</feature>
<dbReference type="InterPro" id="IPR006155">
    <property type="entry name" value="Josephin"/>
</dbReference>
<feature type="active site" evidence="12">
    <location>
        <position position="119"/>
    </location>
</feature>
<accession>A0AA35RHJ1</accession>
<dbReference type="SMART" id="SM01246">
    <property type="entry name" value="Josephin"/>
    <property type="match status" value="1"/>
</dbReference>
<sequence>MDAIFFERQEGQLCAQHCLNNLLQGPIFTAVDLAGHAEVLDAEERATMAEGGVSSPEFLRFMQQPSHNMDDSGYFSVQVIAKALCVWNLQLESLTSPHMKAALDNPTSQQAFICNHESHWLTVRRLGQQWFNLNSLLKEPELISDTYLSLFLHQLQMEGYSIFVVVGVLPPCEADQVLSLIRADPPPPSRPVPSSSSSSSSSQQGEHHQHTSRGTGKRPGPQHFLKQTFSSVLSGSGHPAKRGRGEDKGEEQDLQMAMALSASFEQGQEQFEIDQQLQFQRLEKEAEGTHPAIRSRDEAGDYTEDEEEEAALAAAIYASLEDDRMRQTGHSTAAAAHTQKQGPLHTAGPGSGPERGLGTTAVEKGDGGGKEEEPQSLVGRRVKLRLSTRILAHRRNLERGDSNI</sequence>
<dbReference type="PANTHER" id="PTHR14159">
    <property type="entry name" value="ATAXIN-3-RELATED"/>
    <property type="match status" value="1"/>
</dbReference>
<feature type="active site" evidence="12">
    <location>
        <position position="14"/>
    </location>
</feature>
<reference evidence="15" key="1">
    <citation type="submission" date="2023-03" db="EMBL/GenBank/DDBJ databases">
        <authorList>
            <person name="Steffen K."/>
            <person name="Cardenas P."/>
        </authorList>
    </citation>
    <scope>NUCLEOTIDE SEQUENCE</scope>
</reference>
<dbReference type="InterPro" id="IPR033865">
    <property type="entry name" value="Ataxin-3"/>
</dbReference>
<evidence type="ECO:0000256" key="7">
    <source>
        <dbReference type="ARBA" id="ARBA00022807"/>
    </source>
</evidence>
<dbReference type="PROSITE" id="PS50957">
    <property type="entry name" value="JOSEPHIN"/>
    <property type="match status" value="1"/>
</dbReference>